<dbReference type="GO" id="GO:0006297">
    <property type="term" value="P:nucleotide-excision repair, DNA gap filling"/>
    <property type="evidence" value="ECO:0007669"/>
    <property type="project" value="TreeGrafter"/>
</dbReference>
<gene>
    <name evidence="5" type="ORF">CIAN88_07345</name>
</gene>
<dbReference type="EC" id="6.5.1.1" evidence="1"/>
<dbReference type="GO" id="GO:0005524">
    <property type="term" value="F:ATP binding"/>
    <property type="evidence" value="ECO:0007669"/>
    <property type="project" value="InterPro"/>
</dbReference>
<dbReference type="Gene3D" id="3.30.470.30">
    <property type="entry name" value="DNA ligase/mRNA capping enzyme"/>
    <property type="match status" value="1"/>
</dbReference>
<dbReference type="PROSITE" id="PS50160">
    <property type="entry name" value="DNA_LIGASE_A3"/>
    <property type="match status" value="1"/>
</dbReference>
<dbReference type="EMBL" id="JQIF01000033">
    <property type="protein sequence ID" value="KGJ53784.1"/>
    <property type="molecule type" value="Genomic_DNA"/>
</dbReference>
<dbReference type="Pfam" id="PF01068">
    <property type="entry name" value="DNA_ligase_A_M"/>
    <property type="match status" value="1"/>
</dbReference>
<dbReference type="SUPFAM" id="SSF50249">
    <property type="entry name" value="Nucleic acid-binding proteins"/>
    <property type="match status" value="1"/>
</dbReference>
<name>A0A099I749_CLOIN</name>
<dbReference type="CDD" id="cd07906">
    <property type="entry name" value="Adenylation_DNA_ligase_LigD_LigC"/>
    <property type="match status" value="1"/>
</dbReference>
<evidence type="ECO:0000259" key="4">
    <source>
        <dbReference type="PROSITE" id="PS50160"/>
    </source>
</evidence>
<dbReference type="AlphaFoldDB" id="A0A099I749"/>
<dbReference type="SUPFAM" id="SSF56091">
    <property type="entry name" value="DNA ligase/mRNA capping enzyme, catalytic domain"/>
    <property type="match status" value="1"/>
</dbReference>
<dbReference type="Pfam" id="PF04679">
    <property type="entry name" value="DNA_ligase_A_C"/>
    <property type="match status" value="1"/>
</dbReference>
<dbReference type="InterPro" id="IPR016059">
    <property type="entry name" value="DNA_ligase_ATP-dep_CS"/>
</dbReference>
<evidence type="ECO:0000313" key="5">
    <source>
        <dbReference type="EMBL" id="KGJ53784.1"/>
    </source>
</evidence>
<dbReference type="Proteomes" id="UP000030008">
    <property type="component" value="Unassembled WGS sequence"/>
</dbReference>
<accession>A0A099I749</accession>
<evidence type="ECO:0000256" key="2">
    <source>
        <dbReference type="ARBA" id="ARBA00022598"/>
    </source>
</evidence>
<organism evidence="5 6">
    <name type="scientific">Clostridium innocuum</name>
    <dbReference type="NCBI Taxonomy" id="1522"/>
    <lineage>
        <taxon>Bacteria</taxon>
        <taxon>Bacillati</taxon>
        <taxon>Bacillota</taxon>
        <taxon>Clostridia</taxon>
        <taxon>Eubacteriales</taxon>
        <taxon>Clostridiaceae</taxon>
        <taxon>Clostridium</taxon>
    </lineage>
</organism>
<dbReference type="InterPro" id="IPR012310">
    <property type="entry name" value="DNA_ligase_ATP-dep_cent"/>
</dbReference>
<evidence type="ECO:0000256" key="1">
    <source>
        <dbReference type="ARBA" id="ARBA00012727"/>
    </source>
</evidence>
<reference evidence="5 6" key="1">
    <citation type="submission" date="2014-08" db="EMBL/GenBank/DDBJ databases">
        <title>Clostridium innocuum, an unnegligible vancomycin-resistant pathogen causing extra-intestinal infections.</title>
        <authorList>
            <person name="Feng Y."/>
            <person name="Chiu C.-H."/>
        </authorList>
    </citation>
    <scope>NUCLEOTIDE SEQUENCE [LARGE SCALE GENOMIC DNA]</scope>
    <source>
        <strain evidence="5 6">AN88</strain>
    </source>
</reference>
<keyword evidence="2 5" id="KW-0436">Ligase</keyword>
<dbReference type="Gene3D" id="2.40.50.140">
    <property type="entry name" value="Nucleic acid-binding proteins"/>
    <property type="match status" value="1"/>
</dbReference>
<dbReference type="GO" id="GO:0006303">
    <property type="term" value="P:double-strand break repair via nonhomologous end joining"/>
    <property type="evidence" value="ECO:0007669"/>
    <property type="project" value="TreeGrafter"/>
</dbReference>
<dbReference type="GO" id="GO:0003677">
    <property type="term" value="F:DNA binding"/>
    <property type="evidence" value="ECO:0007669"/>
    <property type="project" value="InterPro"/>
</dbReference>
<dbReference type="CDD" id="cd07971">
    <property type="entry name" value="OBF_DNA_ligase_LigD"/>
    <property type="match status" value="1"/>
</dbReference>
<dbReference type="InterPro" id="IPR012340">
    <property type="entry name" value="NA-bd_OB-fold"/>
</dbReference>
<evidence type="ECO:0000313" key="6">
    <source>
        <dbReference type="Proteomes" id="UP000030008"/>
    </source>
</evidence>
<dbReference type="PANTHER" id="PTHR45997">
    <property type="entry name" value="DNA LIGASE 4"/>
    <property type="match status" value="1"/>
</dbReference>
<dbReference type="GO" id="GO:0006310">
    <property type="term" value="P:DNA recombination"/>
    <property type="evidence" value="ECO:0007669"/>
    <property type="project" value="InterPro"/>
</dbReference>
<comment type="catalytic activity">
    <reaction evidence="3">
        <text>ATP + (deoxyribonucleotide)n-3'-hydroxyl + 5'-phospho-(deoxyribonucleotide)m = (deoxyribonucleotide)n+m + AMP + diphosphate.</text>
        <dbReference type="EC" id="6.5.1.1"/>
    </reaction>
</comment>
<dbReference type="Gene3D" id="3.30.1490.70">
    <property type="match status" value="1"/>
</dbReference>
<sequence length="310" mass="35969">MDFAARDASPMLIGLEQPAFDDEDYIYEWKLDGVRCLLYLDKDSTELRNKRNLKLNAKFPELTQLHKQVKTRCILDGELYIFHNGEPDFFQVQKRTLTSDPFKIRLHSRQFPASFTAFDILYYKDTCVIDQSLMKRKKLLEKTVRENERLSVSRYIETNGIALFELTKQRGLEGIVAKRKDSRYVCGKRTKDWIKCKNLLDDDFIVCGYIVKEKGIVSLILAQYDQHHQVVYKGHVTMGTSLPYLMEHSEKTDTSFLPSVPNGNEEAVWIDPPLVGTVKFMQYTEQGGLRQPVFKGFREDKAIADCQSKL</sequence>
<dbReference type="PROSITE" id="PS00697">
    <property type="entry name" value="DNA_LIGASE_A1"/>
    <property type="match status" value="1"/>
</dbReference>
<dbReference type="InterPro" id="IPR012309">
    <property type="entry name" value="DNA_ligase_ATP-dep_C"/>
</dbReference>
<comment type="caution">
    <text evidence="5">The sequence shown here is derived from an EMBL/GenBank/DDBJ whole genome shotgun (WGS) entry which is preliminary data.</text>
</comment>
<dbReference type="PANTHER" id="PTHR45997:SF1">
    <property type="entry name" value="DNA LIGASE 4"/>
    <property type="match status" value="1"/>
</dbReference>
<protein>
    <recommendedName>
        <fullName evidence="1">DNA ligase (ATP)</fullName>
        <ecNumber evidence="1">6.5.1.1</ecNumber>
    </recommendedName>
</protein>
<evidence type="ECO:0000256" key="3">
    <source>
        <dbReference type="ARBA" id="ARBA00034003"/>
    </source>
</evidence>
<dbReference type="RefSeq" id="WP_044904786.1">
    <property type="nucleotide sequence ID" value="NZ_JQIF01000033.1"/>
</dbReference>
<feature type="domain" description="ATP-dependent DNA ligase family profile" evidence="4">
    <location>
        <begin position="106"/>
        <end position="197"/>
    </location>
</feature>
<dbReference type="InterPro" id="IPR029710">
    <property type="entry name" value="LIG4"/>
</dbReference>
<proteinExistence type="predicted"/>
<dbReference type="GO" id="GO:0003910">
    <property type="term" value="F:DNA ligase (ATP) activity"/>
    <property type="evidence" value="ECO:0007669"/>
    <property type="project" value="UniProtKB-EC"/>
</dbReference>